<keyword evidence="10" id="KW-1185">Reference proteome</keyword>
<accession>A0A2J6SEL3</accession>
<dbReference type="InterPro" id="IPR046347">
    <property type="entry name" value="bZIP_sf"/>
</dbReference>
<evidence type="ECO:0000256" key="2">
    <source>
        <dbReference type="ARBA" id="ARBA00007163"/>
    </source>
</evidence>
<feature type="compositionally biased region" description="Low complexity" evidence="8">
    <location>
        <begin position="153"/>
        <end position="168"/>
    </location>
</feature>
<sequence>MTEESSGSFGSFWQRSIDKVSSRTVKFMPNVTTPGNGMTGNSVDEGDSPTLTQKQRRRAQVRKAQIEHRERKENHVKHLEQDVINLREMIAQAETQSVLFKHENEAIKATLQSSSIPILNIAPVTRSVSEQNSEPATAPNLTEQYPQGNFSISGSPQNSQWQSNNSSSHSLVSMTFDEMIDASCLQITPPTNFAPDSDIFLTSPEIFDLPPNPYVPVASSEPMPPSSFPSLNPALSKALPKLPDEATAPISQEVLQNLSTIAINFILALEHPCRTHFHAHDQTFDPKGSPSGHEMMASTLLYSHAPPPVFSSFNDPPLTSNTSPTQKVEWRAPSPELKQLYAMSQSLPKGDWEITPVQAWFLLMGRLGVSALVEGGGQGEGNEGFLAKLKKGLAKLVNCFAFGAVMDEARFWEVVEATLRGEDVLGSA</sequence>
<evidence type="ECO:0000256" key="3">
    <source>
        <dbReference type="ARBA" id="ARBA00023015"/>
    </source>
</evidence>
<keyword evidence="4" id="KW-0238">DNA-binding</keyword>
<evidence type="ECO:0000256" key="5">
    <source>
        <dbReference type="ARBA" id="ARBA00023163"/>
    </source>
</evidence>
<dbReference type="Gene3D" id="1.20.5.170">
    <property type="match status" value="1"/>
</dbReference>
<gene>
    <name evidence="9" type="ORF">K444DRAFT_294842</name>
</gene>
<dbReference type="RefSeq" id="XP_024726119.1">
    <property type="nucleotide sequence ID" value="XM_024871677.1"/>
</dbReference>
<feature type="coiled-coil region" evidence="7">
    <location>
        <begin position="69"/>
        <end position="96"/>
    </location>
</feature>
<keyword evidence="6" id="KW-0539">Nucleus</keyword>
<feature type="region of interest" description="Disordered" evidence="8">
    <location>
        <begin position="130"/>
        <end position="168"/>
    </location>
</feature>
<keyword evidence="5" id="KW-0804">Transcription</keyword>
<dbReference type="SUPFAM" id="SSF57959">
    <property type="entry name" value="Leucine zipper domain"/>
    <property type="match status" value="1"/>
</dbReference>
<dbReference type="PANTHER" id="PTHR40621:SF11">
    <property type="entry name" value="TRANSCRIPTION FACTOR KAPC-RELATED"/>
    <property type="match status" value="1"/>
</dbReference>
<evidence type="ECO:0008006" key="11">
    <source>
        <dbReference type="Google" id="ProtNLM"/>
    </source>
</evidence>
<dbReference type="STRING" id="1095630.A0A2J6SEL3"/>
<feature type="region of interest" description="Disordered" evidence="8">
    <location>
        <begin position="28"/>
        <end position="55"/>
    </location>
</feature>
<proteinExistence type="inferred from homology"/>
<dbReference type="GO" id="GO:0001228">
    <property type="term" value="F:DNA-binding transcription activator activity, RNA polymerase II-specific"/>
    <property type="evidence" value="ECO:0007669"/>
    <property type="project" value="TreeGrafter"/>
</dbReference>
<feature type="compositionally biased region" description="Polar residues" evidence="8">
    <location>
        <begin position="130"/>
        <end position="152"/>
    </location>
</feature>
<comment type="subcellular location">
    <subcellularLocation>
        <location evidence="1">Nucleus</location>
    </subcellularLocation>
</comment>
<dbReference type="Proteomes" id="UP000235371">
    <property type="component" value="Unassembled WGS sequence"/>
</dbReference>
<dbReference type="GO" id="GO:0000976">
    <property type="term" value="F:transcription cis-regulatory region binding"/>
    <property type="evidence" value="ECO:0007669"/>
    <property type="project" value="InterPro"/>
</dbReference>
<dbReference type="GO" id="GO:0090575">
    <property type="term" value="C:RNA polymerase II transcription regulator complex"/>
    <property type="evidence" value="ECO:0007669"/>
    <property type="project" value="TreeGrafter"/>
</dbReference>
<evidence type="ECO:0000313" key="9">
    <source>
        <dbReference type="EMBL" id="PMD49215.1"/>
    </source>
</evidence>
<dbReference type="AlphaFoldDB" id="A0A2J6SEL3"/>
<dbReference type="OrthoDB" id="5218140at2759"/>
<dbReference type="InterPro" id="IPR050936">
    <property type="entry name" value="AP-1-like"/>
</dbReference>
<reference evidence="9 10" key="1">
    <citation type="submission" date="2016-04" db="EMBL/GenBank/DDBJ databases">
        <title>A degradative enzymes factory behind the ericoid mycorrhizal symbiosis.</title>
        <authorList>
            <consortium name="DOE Joint Genome Institute"/>
            <person name="Martino E."/>
            <person name="Morin E."/>
            <person name="Grelet G."/>
            <person name="Kuo A."/>
            <person name="Kohler A."/>
            <person name="Daghino S."/>
            <person name="Barry K."/>
            <person name="Choi C."/>
            <person name="Cichocki N."/>
            <person name="Clum A."/>
            <person name="Copeland A."/>
            <person name="Hainaut M."/>
            <person name="Haridas S."/>
            <person name="Labutti K."/>
            <person name="Lindquist E."/>
            <person name="Lipzen A."/>
            <person name="Khouja H.-R."/>
            <person name="Murat C."/>
            <person name="Ohm R."/>
            <person name="Olson A."/>
            <person name="Spatafora J."/>
            <person name="Veneault-Fourrey C."/>
            <person name="Henrissat B."/>
            <person name="Grigoriev I."/>
            <person name="Martin F."/>
            <person name="Perotto S."/>
        </authorList>
    </citation>
    <scope>NUCLEOTIDE SEQUENCE [LARGE SCALE GENOMIC DNA]</scope>
    <source>
        <strain evidence="9 10">E</strain>
    </source>
</reference>
<evidence type="ECO:0000256" key="6">
    <source>
        <dbReference type="ARBA" id="ARBA00023242"/>
    </source>
</evidence>
<evidence type="ECO:0000256" key="7">
    <source>
        <dbReference type="SAM" id="Coils"/>
    </source>
</evidence>
<dbReference type="InParanoid" id="A0A2J6SEL3"/>
<evidence type="ECO:0000256" key="8">
    <source>
        <dbReference type="SAM" id="MobiDB-lite"/>
    </source>
</evidence>
<dbReference type="PANTHER" id="PTHR40621">
    <property type="entry name" value="TRANSCRIPTION FACTOR KAPC-RELATED"/>
    <property type="match status" value="1"/>
</dbReference>
<name>A0A2J6SEL3_9HELO</name>
<protein>
    <recommendedName>
        <fullName evidence="11">BZIP domain-containing protein</fullName>
    </recommendedName>
</protein>
<keyword evidence="3" id="KW-0805">Transcription regulation</keyword>
<evidence type="ECO:0000256" key="4">
    <source>
        <dbReference type="ARBA" id="ARBA00023125"/>
    </source>
</evidence>
<comment type="similarity">
    <text evidence="2">Belongs to the bZIP family.</text>
</comment>
<evidence type="ECO:0000256" key="1">
    <source>
        <dbReference type="ARBA" id="ARBA00004123"/>
    </source>
</evidence>
<feature type="compositionally biased region" description="Polar residues" evidence="8">
    <location>
        <begin position="30"/>
        <end position="42"/>
    </location>
</feature>
<organism evidence="9 10">
    <name type="scientific">Hyaloscypha bicolor E</name>
    <dbReference type="NCBI Taxonomy" id="1095630"/>
    <lineage>
        <taxon>Eukaryota</taxon>
        <taxon>Fungi</taxon>
        <taxon>Dikarya</taxon>
        <taxon>Ascomycota</taxon>
        <taxon>Pezizomycotina</taxon>
        <taxon>Leotiomycetes</taxon>
        <taxon>Helotiales</taxon>
        <taxon>Hyaloscyphaceae</taxon>
        <taxon>Hyaloscypha</taxon>
        <taxon>Hyaloscypha bicolor</taxon>
    </lineage>
</organism>
<keyword evidence="7" id="KW-0175">Coiled coil</keyword>
<dbReference type="CDD" id="cd14688">
    <property type="entry name" value="bZIP_YAP"/>
    <property type="match status" value="1"/>
</dbReference>
<dbReference type="EMBL" id="KZ613921">
    <property type="protein sequence ID" value="PMD49215.1"/>
    <property type="molecule type" value="Genomic_DNA"/>
</dbReference>
<dbReference type="GeneID" id="36579759"/>
<evidence type="ECO:0000313" key="10">
    <source>
        <dbReference type="Proteomes" id="UP000235371"/>
    </source>
</evidence>